<evidence type="ECO:0000313" key="3">
    <source>
        <dbReference type="EMBL" id="GJT87346.1"/>
    </source>
</evidence>
<evidence type="ECO:0000256" key="1">
    <source>
        <dbReference type="SAM" id="MobiDB-lite"/>
    </source>
</evidence>
<reference evidence="3" key="1">
    <citation type="journal article" date="2022" name="Int. J. Mol. Sci.">
        <title>Draft Genome of Tanacetum Coccineum: Genomic Comparison of Closely Related Tanacetum-Family Plants.</title>
        <authorList>
            <person name="Yamashiro T."/>
            <person name="Shiraishi A."/>
            <person name="Nakayama K."/>
            <person name="Satake H."/>
        </authorList>
    </citation>
    <scope>NUCLEOTIDE SEQUENCE</scope>
</reference>
<evidence type="ECO:0000259" key="2">
    <source>
        <dbReference type="Pfam" id="PF04195"/>
    </source>
</evidence>
<feature type="region of interest" description="Disordered" evidence="1">
    <location>
        <begin position="238"/>
        <end position="291"/>
    </location>
</feature>
<reference evidence="3" key="2">
    <citation type="submission" date="2022-01" db="EMBL/GenBank/DDBJ databases">
        <authorList>
            <person name="Yamashiro T."/>
            <person name="Shiraishi A."/>
            <person name="Satake H."/>
            <person name="Nakayama K."/>
        </authorList>
    </citation>
    <scope>NUCLEOTIDE SEQUENCE</scope>
</reference>
<feature type="region of interest" description="Disordered" evidence="1">
    <location>
        <begin position="304"/>
        <end position="339"/>
    </location>
</feature>
<name>A0ABQ5HHG0_9ASTR</name>
<accession>A0ABQ5HHG0</accession>
<dbReference type="Pfam" id="PF04195">
    <property type="entry name" value="Transposase_28"/>
    <property type="match status" value="1"/>
</dbReference>
<feature type="compositionally biased region" description="Basic and acidic residues" evidence="1">
    <location>
        <begin position="264"/>
        <end position="286"/>
    </location>
</feature>
<dbReference type="InterPro" id="IPR007321">
    <property type="entry name" value="Transposase_28"/>
</dbReference>
<comment type="caution">
    <text evidence="3">The sequence shown here is derived from an EMBL/GenBank/DDBJ whole genome shotgun (WGS) entry which is preliminary data.</text>
</comment>
<protein>
    <recommendedName>
        <fullName evidence="2">Transposase (putative) gypsy type domain-containing protein</fullName>
    </recommendedName>
</protein>
<gene>
    <name evidence="3" type="ORF">Tco_1069063</name>
</gene>
<dbReference type="PANTHER" id="PTHR31099">
    <property type="entry name" value="OS06G0165300 PROTEIN"/>
    <property type="match status" value="1"/>
</dbReference>
<proteinExistence type="predicted"/>
<evidence type="ECO:0000313" key="4">
    <source>
        <dbReference type="Proteomes" id="UP001151760"/>
    </source>
</evidence>
<organism evidence="3 4">
    <name type="scientific">Tanacetum coccineum</name>
    <dbReference type="NCBI Taxonomy" id="301880"/>
    <lineage>
        <taxon>Eukaryota</taxon>
        <taxon>Viridiplantae</taxon>
        <taxon>Streptophyta</taxon>
        <taxon>Embryophyta</taxon>
        <taxon>Tracheophyta</taxon>
        <taxon>Spermatophyta</taxon>
        <taxon>Magnoliopsida</taxon>
        <taxon>eudicotyledons</taxon>
        <taxon>Gunneridae</taxon>
        <taxon>Pentapetalae</taxon>
        <taxon>asterids</taxon>
        <taxon>campanulids</taxon>
        <taxon>Asterales</taxon>
        <taxon>Asteraceae</taxon>
        <taxon>Asteroideae</taxon>
        <taxon>Anthemideae</taxon>
        <taxon>Anthemidinae</taxon>
        <taxon>Tanacetum</taxon>
    </lineage>
</organism>
<feature type="compositionally biased region" description="Polar residues" evidence="1">
    <location>
        <begin position="239"/>
        <end position="256"/>
    </location>
</feature>
<sequence>MSSIYDVKSTLTQTALNGFCQKYYLPDVVHPELPTPNQSIRDSPVGKIGVYTRLFDFANFRIPLSQFLVDVLKYFRINLSQLSVIVAAKVSHFEILCRVHGYVSTAGLFRRFYVNSKNKGWMSFGKRSDIAPVCYTKPLDSLKHWNDSFFWVDASVFPLSVPWHTKKTLVRDPPLTTTEFSAEAYDFLATYQAPFRKFSEPFLCLVGLSRYYDLDDDVYPTFLTDAREGRDGSIRLYSSCGSHQASGNEKGGQNDNVEVAGPHDLNEEGGDAKQENRSERDDRGGQDDNIVVDDDIQVVVANNPKRTRKKRKATCGLSGFNPPPKKLREDHGTSGDAGASTAGKSFVALHGLLDRSTLAAEVGVSAAKTVPFVTSSVTLTPERKGGGHTDYVFGPNLRTHHPAERFVIFSDSYHHSSTNADVEVTSIVRSSIPPPPVMTAAVAATAVAGTSPAPVLGAGIQPVIHSLSADSASLSKVGPNPVVPSNPRGIELSTDTFYISQEMDSETLQQIYTCLSAEVRLRSEHSLRERKKFKRKCVRQTDLLKEKDAEITSLKAQLSLKEAEAAEAIRSLALEGEKITLEGRVATLESSDASKDNELAFKDSLTDQISVLETTCFELHDQVSDYELFKEQHEAVKDEQVKILSDRVAELDSELMGMAVHMDEELYPRFLTTIAGRRWIISCGFRLAVMKCLQSPEYVSALETAIGLVIDKGMHIGLVAGIDHGKAGRGLVEIAAYDPFVEERYVSAVIALRGLDFNFLSQLECRRMPALFVSWILFVKEGALSHRLSISEAMGPLVDPLSSENLVGEASTSGVLATAATTTPLSVSVTSANVSSIPPI</sequence>
<keyword evidence="4" id="KW-1185">Reference proteome</keyword>
<dbReference type="PANTHER" id="PTHR31099:SF41">
    <property type="entry name" value="TRANSPOSASE (PUTATIVE), GYPSY TYPE-RELATED"/>
    <property type="match status" value="1"/>
</dbReference>
<dbReference type="Proteomes" id="UP001151760">
    <property type="component" value="Unassembled WGS sequence"/>
</dbReference>
<feature type="domain" description="Transposase (putative) gypsy type" evidence="2">
    <location>
        <begin position="58"/>
        <end position="114"/>
    </location>
</feature>
<dbReference type="EMBL" id="BQNB010019631">
    <property type="protein sequence ID" value="GJT87346.1"/>
    <property type="molecule type" value="Genomic_DNA"/>
</dbReference>